<dbReference type="AlphaFoldDB" id="A0A7J6TM93"/>
<proteinExistence type="predicted"/>
<accession>A0A7J6TM93</accession>
<reference evidence="1 2" key="1">
    <citation type="submission" date="2020-04" db="EMBL/GenBank/DDBJ databases">
        <title>Perkinsus olseni comparative genomics.</title>
        <authorList>
            <person name="Bogema D.R."/>
        </authorList>
    </citation>
    <scope>NUCLEOTIDE SEQUENCE [LARGE SCALE GENOMIC DNA]</scope>
    <source>
        <strain evidence="1 2">ATCC PRA-207</strain>
    </source>
</reference>
<gene>
    <name evidence="1" type="ORF">FOZ63_013145</name>
</gene>
<dbReference type="Proteomes" id="UP000553632">
    <property type="component" value="Unassembled WGS sequence"/>
</dbReference>
<name>A0A7J6TM93_PEROL</name>
<keyword evidence="2" id="KW-1185">Reference proteome</keyword>
<sequence length="163" mass="18424">IILTMEDGATPAEAAVRDQALMQPIQTISVAYKVVCFQLPPLQPLDAAMLFARRVHRPLYESDIRITTQAMLEEFDAAGGGRIGNDARVLRLNDSESEGLSNLARLAKHPVLVRLRGNPGRIIEVLTRPVHPHHLLGRCRLHSVRLRHWWGRRLQRYCISCLP</sequence>
<protein>
    <submittedName>
        <fullName evidence="1">Uncharacterized protein</fullName>
    </submittedName>
</protein>
<comment type="caution">
    <text evidence="1">The sequence shown here is derived from an EMBL/GenBank/DDBJ whole genome shotgun (WGS) entry which is preliminary data.</text>
</comment>
<feature type="non-terminal residue" evidence="1">
    <location>
        <position position="1"/>
    </location>
</feature>
<evidence type="ECO:0000313" key="1">
    <source>
        <dbReference type="EMBL" id="KAF4746021.1"/>
    </source>
</evidence>
<evidence type="ECO:0000313" key="2">
    <source>
        <dbReference type="Proteomes" id="UP000553632"/>
    </source>
</evidence>
<organism evidence="1 2">
    <name type="scientific">Perkinsus olseni</name>
    <name type="common">Perkinsus atlanticus</name>
    <dbReference type="NCBI Taxonomy" id="32597"/>
    <lineage>
        <taxon>Eukaryota</taxon>
        <taxon>Sar</taxon>
        <taxon>Alveolata</taxon>
        <taxon>Perkinsozoa</taxon>
        <taxon>Perkinsea</taxon>
        <taxon>Perkinsida</taxon>
        <taxon>Perkinsidae</taxon>
        <taxon>Perkinsus</taxon>
    </lineage>
</organism>
<dbReference type="EMBL" id="JABANO010009903">
    <property type="protein sequence ID" value="KAF4746021.1"/>
    <property type="molecule type" value="Genomic_DNA"/>
</dbReference>